<evidence type="ECO:0000256" key="2">
    <source>
        <dbReference type="ARBA" id="ARBA00022448"/>
    </source>
</evidence>
<evidence type="ECO:0000256" key="1">
    <source>
        <dbReference type="ARBA" id="ARBA00004651"/>
    </source>
</evidence>
<feature type="transmembrane region" description="Helical" evidence="7">
    <location>
        <begin position="476"/>
        <end position="498"/>
    </location>
</feature>
<dbReference type="PANTHER" id="PTHR43744:SF8">
    <property type="entry name" value="SN-GLYCEROL-3-PHOSPHATE TRANSPORT SYSTEM PERMEASE PROTEIN UGPE"/>
    <property type="match status" value="1"/>
</dbReference>
<organism evidence="9 10">
    <name type="scientific">Cohnella suwonensis</name>
    <dbReference type="NCBI Taxonomy" id="696072"/>
    <lineage>
        <taxon>Bacteria</taxon>
        <taxon>Bacillati</taxon>
        <taxon>Bacillota</taxon>
        <taxon>Bacilli</taxon>
        <taxon>Bacillales</taxon>
        <taxon>Paenibacillaceae</taxon>
        <taxon>Cohnella</taxon>
    </lineage>
</organism>
<evidence type="ECO:0000256" key="3">
    <source>
        <dbReference type="ARBA" id="ARBA00022475"/>
    </source>
</evidence>
<dbReference type="EMBL" id="JBHSMH010000077">
    <property type="protein sequence ID" value="MFC5470807.1"/>
    <property type="molecule type" value="Genomic_DNA"/>
</dbReference>
<dbReference type="PROSITE" id="PS50928">
    <property type="entry name" value="ABC_TM1"/>
    <property type="match status" value="1"/>
</dbReference>
<dbReference type="Proteomes" id="UP001596105">
    <property type="component" value="Unassembled WGS sequence"/>
</dbReference>
<feature type="transmembrane region" description="Helical" evidence="7">
    <location>
        <begin position="258"/>
        <end position="279"/>
    </location>
</feature>
<evidence type="ECO:0000259" key="8">
    <source>
        <dbReference type="PROSITE" id="PS50928"/>
    </source>
</evidence>
<protein>
    <recommendedName>
        <fullName evidence="8">ABC transmembrane type-1 domain-containing protein</fullName>
    </recommendedName>
</protein>
<feature type="transmembrane region" description="Helical" evidence="7">
    <location>
        <begin position="390"/>
        <end position="411"/>
    </location>
</feature>
<comment type="subcellular location">
    <subcellularLocation>
        <location evidence="1">Cell membrane</location>
        <topology evidence="1">Multi-pass membrane protein</topology>
    </subcellularLocation>
</comment>
<evidence type="ECO:0000256" key="7">
    <source>
        <dbReference type="SAM" id="Phobius"/>
    </source>
</evidence>
<keyword evidence="6 7" id="KW-0472">Membrane</keyword>
<feature type="transmembrane region" description="Helical" evidence="7">
    <location>
        <begin position="21"/>
        <end position="41"/>
    </location>
</feature>
<feature type="transmembrane region" description="Helical" evidence="7">
    <location>
        <begin position="88"/>
        <end position="108"/>
    </location>
</feature>
<keyword evidence="4 7" id="KW-0812">Transmembrane</keyword>
<feature type="transmembrane region" description="Helical" evidence="7">
    <location>
        <begin position="160"/>
        <end position="186"/>
    </location>
</feature>
<dbReference type="InterPro" id="IPR000515">
    <property type="entry name" value="MetI-like"/>
</dbReference>
<proteinExistence type="predicted"/>
<name>A0ABW0M0J6_9BACL</name>
<feature type="transmembrane region" description="Helical" evidence="7">
    <location>
        <begin position="355"/>
        <end position="378"/>
    </location>
</feature>
<keyword evidence="10" id="KW-1185">Reference proteome</keyword>
<dbReference type="InterPro" id="IPR035906">
    <property type="entry name" value="MetI-like_sf"/>
</dbReference>
<feature type="transmembrane region" description="Helical" evidence="7">
    <location>
        <begin position="198"/>
        <end position="218"/>
    </location>
</feature>
<gene>
    <name evidence="9" type="ORF">ACFPPD_19140</name>
</gene>
<evidence type="ECO:0000256" key="6">
    <source>
        <dbReference type="ARBA" id="ARBA00023136"/>
    </source>
</evidence>
<sequence length="563" mass="61901">MEKSAPSPLSPSRLRQYGIHGLIVLPAIALLLAFKFIPFLMNVKLAFSKSSFSVGILNGQWTGWDNFRTLFETPEFKTALANTLILKFGYAAFCGLLAFGIAILLAGIRSAKWRGALSTILLIPYFIPSLVIAYVVMTLLSIDHSPLFSIRSYPLADTFWFRPIIVVAETVRTCGIPIVIALAAIGAGDESSSYARRVVVPAAKAIAAFLILQLSTALSTDFEMLFQLYNPLVYSVGDTLDTYQFRTGMMMGDINGQAAVSMLQFIVQLAFTLLAYALAKRFFLKDLFPVTPITKEAATAIPRPRGAGLPNIVVTGLFALVALLPLYVLFVFPFLSSGESSGTIAIGDMISVRSFAVYWPMYIFMSVCGMLVVLTLSYPLTARDLPGRTAYIAFLLLAMTMGGSGIADYIFVRELGAINTIFSQMIFGYFPIVSAFVLKSIFNSKYGALKEQASNEGQSELQLFFSMYIPKVWKPLLALGLLQFVALWNTYIPSLLYLNDPNLYSPVARLLVLIRSSAESGGVQDYQSLLLYAGIVCLPPIVLFLALRKLFTSEVFLSQIRKL</sequence>
<evidence type="ECO:0000256" key="4">
    <source>
        <dbReference type="ARBA" id="ARBA00022692"/>
    </source>
</evidence>
<keyword evidence="3" id="KW-1003">Cell membrane</keyword>
<accession>A0ABW0M0J6</accession>
<feature type="transmembrane region" description="Helical" evidence="7">
    <location>
        <begin position="529"/>
        <end position="547"/>
    </location>
</feature>
<evidence type="ECO:0000313" key="9">
    <source>
        <dbReference type="EMBL" id="MFC5470807.1"/>
    </source>
</evidence>
<dbReference type="PANTHER" id="PTHR43744">
    <property type="entry name" value="ABC TRANSPORTER PERMEASE PROTEIN MG189-RELATED-RELATED"/>
    <property type="match status" value="1"/>
</dbReference>
<dbReference type="SUPFAM" id="SSF161098">
    <property type="entry name" value="MetI-like"/>
    <property type="match status" value="2"/>
</dbReference>
<feature type="domain" description="ABC transmembrane type-1" evidence="8">
    <location>
        <begin position="80"/>
        <end position="275"/>
    </location>
</feature>
<reference evidence="10" key="1">
    <citation type="journal article" date="2019" name="Int. J. Syst. Evol. Microbiol.">
        <title>The Global Catalogue of Microorganisms (GCM) 10K type strain sequencing project: providing services to taxonomists for standard genome sequencing and annotation.</title>
        <authorList>
            <consortium name="The Broad Institute Genomics Platform"/>
            <consortium name="The Broad Institute Genome Sequencing Center for Infectious Disease"/>
            <person name="Wu L."/>
            <person name="Ma J."/>
        </authorList>
    </citation>
    <scope>NUCLEOTIDE SEQUENCE [LARGE SCALE GENOMIC DNA]</scope>
    <source>
        <strain evidence="10">CCUG 57113</strain>
    </source>
</reference>
<evidence type="ECO:0000256" key="5">
    <source>
        <dbReference type="ARBA" id="ARBA00022989"/>
    </source>
</evidence>
<feature type="transmembrane region" description="Helical" evidence="7">
    <location>
        <begin position="312"/>
        <end position="335"/>
    </location>
</feature>
<dbReference type="RefSeq" id="WP_209747883.1">
    <property type="nucleotide sequence ID" value="NZ_JBHSMH010000077.1"/>
</dbReference>
<evidence type="ECO:0000313" key="10">
    <source>
        <dbReference type="Proteomes" id="UP001596105"/>
    </source>
</evidence>
<dbReference type="Gene3D" id="1.10.3720.10">
    <property type="entry name" value="MetI-like"/>
    <property type="match status" value="2"/>
</dbReference>
<comment type="caution">
    <text evidence="9">The sequence shown here is derived from an EMBL/GenBank/DDBJ whole genome shotgun (WGS) entry which is preliminary data.</text>
</comment>
<keyword evidence="2" id="KW-0813">Transport</keyword>
<keyword evidence="5 7" id="KW-1133">Transmembrane helix</keyword>
<feature type="transmembrane region" description="Helical" evidence="7">
    <location>
        <begin position="417"/>
        <end position="438"/>
    </location>
</feature>
<feature type="transmembrane region" description="Helical" evidence="7">
    <location>
        <begin position="120"/>
        <end position="140"/>
    </location>
</feature>